<feature type="signal peptide" evidence="1">
    <location>
        <begin position="1"/>
        <end position="26"/>
    </location>
</feature>
<accession>A0A6A3EV59</accession>
<evidence type="ECO:0000313" key="14">
    <source>
        <dbReference type="Proteomes" id="UP000441208"/>
    </source>
</evidence>
<keyword evidence="10" id="KW-1185">Reference proteome</keyword>
<evidence type="ECO:0008006" key="16">
    <source>
        <dbReference type="Google" id="ProtNLM"/>
    </source>
</evidence>
<reference evidence="9 10" key="1">
    <citation type="submission" date="2018-08" db="EMBL/GenBank/DDBJ databases">
        <title>Genomic investigation of the strawberry pathogen Phytophthora fragariae indicates pathogenicity is determined by transcriptional variation in three key races.</title>
        <authorList>
            <person name="Adams T.M."/>
            <person name="Armitage A.D."/>
            <person name="Sobczyk M.K."/>
            <person name="Bates H.J."/>
            <person name="Dunwell J.M."/>
            <person name="Nellist C.F."/>
            <person name="Harrison R.J."/>
        </authorList>
    </citation>
    <scope>NUCLEOTIDE SEQUENCE [LARGE SCALE GENOMIC DNA]</scope>
    <source>
        <strain evidence="8 11">A4</strain>
        <strain evidence="7 12">BC-1</strain>
        <strain evidence="6 10">NOV-27</strain>
        <strain evidence="5 13">NOV-5</strain>
        <strain evidence="4 14">NOV-71</strain>
        <strain evidence="2 9">NOV-9</strain>
        <strain evidence="3 15">SCRP245</strain>
    </source>
</reference>
<dbReference type="Proteomes" id="UP000441208">
    <property type="component" value="Unassembled WGS sequence"/>
</dbReference>
<evidence type="ECO:0000256" key="1">
    <source>
        <dbReference type="SAM" id="SignalP"/>
    </source>
</evidence>
<feature type="chain" id="PRO_5036379400" description="Secreted protein" evidence="1">
    <location>
        <begin position="27"/>
        <end position="85"/>
    </location>
</feature>
<evidence type="ECO:0000313" key="11">
    <source>
        <dbReference type="Proteomes" id="UP000437068"/>
    </source>
</evidence>
<evidence type="ECO:0000313" key="4">
    <source>
        <dbReference type="EMBL" id="KAE9111325.1"/>
    </source>
</evidence>
<dbReference type="Proteomes" id="UP000440732">
    <property type="component" value="Unassembled WGS sequence"/>
</dbReference>
<evidence type="ECO:0000313" key="5">
    <source>
        <dbReference type="EMBL" id="KAE9149969.1"/>
    </source>
</evidence>
<gene>
    <name evidence="8" type="ORF">PF001_g5573</name>
    <name evidence="7" type="ORF">PF002_g6912</name>
    <name evidence="6" type="ORF">PF005_g10771</name>
    <name evidence="5" type="ORF">PF006_g5592</name>
    <name evidence="4" type="ORF">PF007_g11523</name>
    <name evidence="2" type="ORF">PF009_g12751</name>
    <name evidence="3" type="ORF">PF011_g10729</name>
</gene>
<evidence type="ECO:0000313" key="10">
    <source>
        <dbReference type="Proteomes" id="UP000433483"/>
    </source>
</evidence>
<proteinExistence type="predicted"/>
<dbReference type="AlphaFoldDB" id="A0A6A3EV59"/>
<evidence type="ECO:0000313" key="2">
    <source>
        <dbReference type="EMBL" id="KAE8937344.1"/>
    </source>
</evidence>
<evidence type="ECO:0000313" key="13">
    <source>
        <dbReference type="Proteomes" id="UP000440732"/>
    </source>
</evidence>
<organism evidence="2 9">
    <name type="scientific">Phytophthora fragariae</name>
    <dbReference type="NCBI Taxonomy" id="53985"/>
    <lineage>
        <taxon>Eukaryota</taxon>
        <taxon>Sar</taxon>
        <taxon>Stramenopiles</taxon>
        <taxon>Oomycota</taxon>
        <taxon>Peronosporomycetes</taxon>
        <taxon>Peronosporales</taxon>
        <taxon>Peronosporaceae</taxon>
        <taxon>Phytophthora</taxon>
    </lineage>
</organism>
<dbReference type="EMBL" id="QXGE01000209">
    <property type="protein sequence ID" value="KAE9320069.1"/>
    <property type="molecule type" value="Genomic_DNA"/>
</dbReference>
<evidence type="ECO:0000313" key="3">
    <source>
        <dbReference type="EMBL" id="KAE9008376.1"/>
    </source>
</evidence>
<dbReference type="EMBL" id="QXGB01000520">
    <property type="protein sequence ID" value="KAE9212030.1"/>
    <property type="molecule type" value="Genomic_DNA"/>
</dbReference>
<dbReference type="OrthoDB" id="10279505at2759"/>
<dbReference type="EMBL" id="QXGA01000211">
    <property type="protein sequence ID" value="KAE9149969.1"/>
    <property type="molecule type" value="Genomic_DNA"/>
</dbReference>
<protein>
    <recommendedName>
        <fullName evidence="16">Secreted protein</fullName>
    </recommendedName>
</protein>
<dbReference type="Proteomes" id="UP000437068">
    <property type="component" value="Unassembled WGS sequence"/>
</dbReference>
<evidence type="ECO:0000313" key="8">
    <source>
        <dbReference type="EMBL" id="KAE9320069.1"/>
    </source>
</evidence>
<comment type="caution">
    <text evidence="2">The sequence shown here is derived from an EMBL/GenBank/DDBJ whole genome shotgun (WGS) entry which is preliminary data.</text>
</comment>
<dbReference type="EMBL" id="QXFW01000571">
    <property type="protein sequence ID" value="KAE9008376.1"/>
    <property type="molecule type" value="Genomic_DNA"/>
</dbReference>
<dbReference type="Proteomes" id="UP000433483">
    <property type="component" value="Unassembled WGS sequence"/>
</dbReference>
<evidence type="ECO:0000313" key="7">
    <source>
        <dbReference type="EMBL" id="KAE9246083.1"/>
    </source>
</evidence>
<dbReference type="EMBL" id="QXGF01000645">
    <property type="protein sequence ID" value="KAE8937344.1"/>
    <property type="molecule type" value="Genomic_DNA"/>
</dbReference>
<dbReference type="PROSITE" id="PS51257">
    <property type="entry name" value="PROKAR_LIPOPROTEIN"/>
    <property type="match status" value="1"/>
</dbReference>
<evidence type="ECO:0000313" key="6">
    <source>
        <dbReference type="EMBL" id="KAE9212030.1"/>
    </source>
</evidence>
<dbReference type="Proteomes" id="UP000429523">
    <property type="component" value="Unassembled WGS sequence"/>
</dbReference>
<dbReference type="EMBL" id="QXGD01000248">
    <property type="protein sequence ID" value="KAE9246083.1"/>
    <property type="molecule type" value="Genomic_DNA"/>
</dbReference>
<sequence length="85" mass="8967">MKPKSLGSLFSCVALAGLLGSQSCLPCQIKCKSGRLPIQQRQTHPHARRSGAHIALRSLGDTCFLFVLSCVAVALRLVSSASISS</sequence>
<dbReference type="EMBL" id="QXFZ01000580">
    <property type="protein sequence ID" value="KAE9111325.1"/>
    <property type="molecule type" value="Genomic_DNA"/>
</dbReference>
<dbReference type="Proteomes" id="UP000440367">
    <property type="component" value="Unassembled WGS sequence"/>
</dbReference>
<evidence type="ECO:0000313" key="12">
    <source>
        <dbReference type="Proteomes" id="UP000440367"/>
    </source>
</evidence>
<keyword evidence="1" id="KW-0732">Signal</keyword>
<name>A0A6A3EV59_9STRA</name>
<evidence type="ECO:0000313" key="9">
    <source>
        <dbReference type="Proteomes" id="UP000429523"/>
    </source>
</evidence>
<evidence type="ECO:0000313" key="15">
    <source>
        <dbReference type="Proteomes" id="UP000460718"/>
    </source>
</evidence>
<dbReference type="Proteomes" id="UP000460718">
    <property type="component" value="Unassembled WGS sequence"/>
</dbReference>